<protein>
    <recommendedName>
        <fullName evidence="4">RRM domain-containing protein</fullName>
    </recommendedName>
</protein>
<evidence type="ECO:0000313" key="5">
    <source>
        <dbReference type="EMBL" id="GAT46164.1"/>
    </source>
</evidence>
<keyword evidence="6" id="KW-1185">Reference proteome</keyword>
<sequence length="868" mass="97764">MLSPSLTLLLAALASSVSGANIQAPFIADELGMPPHPNATGNLVFNTISSLLQHWPNTRYHIGQTIAPAVIPKGTLLYHARNDDEIPLSAEWTALDPEFSHLYCRGAPRPCWMLTLVTTRPLQVLYFDGSSATKSSDIEGTLDTQDLLSWGSIFPDRINSTWEYARLDALCEWGQELGYDAFLRMQLNFELMLCDFNGGVETVSLSQIQIEPDSIFLVHDYYSFFHSSEWHDHFPGDARVQLDLTRIVSMYDTDLVPSLVGARWGLERSKHRVLGISPEDVVAVRSRLSKPPQSGSGMDWRALFQVIKDRYGKRLQVLRHDLYDGAAQRAFRIVLNLLAPYLLQSGSPSAIYRLCSTAYTSYAASQTTLTASEQLLLNAAQETTREICRTLVNFWLDGADNISIPRWRKEIDRLTVWLDWDVWLTCEPACDVDETCHLLGAPFSPEDWDLSKPQYFARLPPATMSALTRRPLSQIKSPWIPWTSTKPKPPQSEQPSRNNTTIRVRGVPPEARASEVLDLVLSGPIFHVHEEATPQPKRKRNVDITFYTPQAATAFLEEVTRHQPVMFYNRTLEFVRIVGKLPPALQLWHSRTIRTVLDRKKNLTAELLRERLKPYEPLDRLTIAKGSGLVDEAFVSFLSTRTSPSVIEDLRKAGFTAQFARDRSRTAGLIREQALKRQSHKVVLSGFPAETTLPELTRRIRGGPLHDIQFRPDDGVAYVRFLYHQHAAAFYEEALYRGRVLSGRRLSVMFGSDSWSFPASTMQNVRNGATRCLNFRAQFPLSPELVERECIAYGPLEQIQSGPNSTNAVFANVLDAIRAFVVLSKSPTLSQLGVDIKFGEDPCAIPLLSEIKAAKGVHKNIEELLRPK</sequence>
<evidence type="ECO:0000256" key="2">
    <source>
        <dbReference type="SAM" id="MobiDB-lite"/>
    </source>
</evidence>
<dbReference type="SUPFAM" id="SSF54928">
    <property type="entry name" value="RNA-binding domain, RBD"/>
    <property type="match status" value="1"/>
</dbReference>
<dbReference type="PROSITE" id="PS50102">
    <property type="entry name" value="RRM"/>
    <property type="match status" value="1"/>
</dbReference>
<dbReference type="PANTHER" id="PTHR35204">
    <property type="entry name" value="YALI0A21131P"/>
    <property type="match status" value="1"/>
</dbReference>
<evidence type="ECO:0000313" key="6">
    <source>
        <dbReference type="Proteomes" id="UP000815677"/>
    </source>
</evidence>
<feature type="signal peptide" evidence="3">
    <location>
        <begin position="1"/>
        <end position="19"/>
    </location>
</feature>
<keyword evidence="1" id="KW-0694">RNA-binding</keyword>
<name>A0ABQ0L6U2_MYCCL</name>
<proteinExistence type="predicted"/>
<dbReference type="SMART" id="SM00360">
    <property type="entry name" value="RRM"/>
    <property type="match status" value="2"/>
</dbReference>
<evidence type="ECO:0000259" key="4">
    <source>
        <dbReference type="PROSITE" id="PS50102"/>
    </source>
</evidence>
<keyword evidence="3" id="KW-0732">Signal</keyword>
<accession>A0ABQ0L6U2</accession>
<feature type="chain" id="PRO_5045637496" description="RRM domain-containing protein" evidence="3">
    <location>
        <begin position="20"/>
        <end position="868"/>
    </location>
</feature>
<organism evidence="5 6">
    <name type="scientific">Mycena chlorophos</name>
    <name type="common">Agaric fungus</name>
    <name type="synonym">Agaricus chlorophos</name>
    <dbReference type="NCBI Taxonomy" id="658473"/>
    <lineage>
        <taxon>Eukaryota</taxon>
        <taxon>Fungi</taxon>
        <taxon>Dikarya</taxon>
        <taxon>Basidiomycota</taxon>
        <taxon>Agaricomycotina</taxon>
        <taxon>Agaricomycetes</taxon>
        <taxon>Agaricomycetidae</taxon>
        <taxon>Agaricales</taxon>
        <taxon>Marasmiineae</taxon>
        <taxon>Mycenaceae</taxon>
        <taxon>Mycena</taxon>
    </lineage>
</organism>
<dbReference type="PANTHER" id="PTHR35204:SF1">
    <property type="entry name" value="ENTEROTOXIN"/>
    <property type="match status" value="1"/>
</dbReference>
<gene>
    <name evidence="5" type="ORF">MCHLO_03702</name>
</gene>
<feature type="domain" description="RRM" evidence="4">
    <location>
        <begin position="680"/>
        <end position="753"/>
    </location>
</feature>
<feature type="compositionally biased region" description="Polar residues" evidence="2">
    <location>
        <begin position="493"/>
        <end position="502"/>
    </location>
</feature>
<dbReference type="InterPro" id="IPR038921">
    <property type="entry name" value="YOR389W-like"/>
</dbReference>
<dbReference type="InterPro" id="IPR035979">
    <property type="entry name" value="RBD_domain_sf"/>
</dbReference>
<feature type="region of interest" description="Disordered" evidence="2">
    <location>
        <begin position="480"/>
        <end position="502"/>
    </location>
</feature>
<dbReference type="Proteomes" id="UP000815677">
    <property type="component" value="Unassembled WGS sequence"/>
</dbReference>
<evidence type="ECO:0000256" key="1">
    <source>
        <dbReference type="PROSITE-ProRule" id="PRU00176"/>
    </source>
</evidence>
<reference evidence="5" key="1">
    <citation type="submission" date="2014-09" db="EMBL/GenBank/DDBJ databases">
        <title>Genome sequence of the luminous mushroom Mycena chlorophos for searching fungal bioluminescence genes.</title>
        <authorList>
            <person name="Tanaka Y."/>
            <person name="Kasuga D."/>
            <person name="Oba Y."/>
            <person name="Hase S."/>
            <person name="Sato K."/>
            <person name="Oba Y."/>
            <person name="Sakakibara Y."/>
        </authorList>
    </citation>
    <scope>NUCLEOTIDE SEQUENCE</scope>
</reference>
<dbReference type="InterPro" id="IPR000504">
    <property type="entry name" value="RRM_dom"/>
</dbReference>
<dbReference type="EMBL" id="DF842145">
    <property type="protein sequence ID" value="GAT46164.1"/>
    <property type="molecule type" value="Genomic_DNA"/>
</dbReference>
<evidence type="ECO:0000256" key="3">
    <source>
        <dbReference type="SAM" id="SignalP"/>
    </source>
</evidence>